<organism evidence="3 4">
    <name type="scientific">Rhodothermus marinus (strain ATCC 43812 / DSM 4252 / R-10)</name>
    <name type="common">Rhodothermus obamensis</name>
    <dbReference type="NCBI Taxonomy" id="518766"/>
    <lineage>
        <taxon>Bacteria</taxon>
        <taxon>Pseudomonadati</taxon>
        <taxon>Rhodothermota</taxon>
        <taxon>Rhodothermia</taxon>
        <taxon>Rhodothermales</taxon>
        <taxon>Rhodothermaceae</taxon>
        <taxon>Rhodothermus</taxon>
    </lineage>
</organism>
<proteinExistence type="predicted"/>
<dbReference type="SMART" id="SM00028">
    <property type="entry name" value="TPR"/>
    <property type="match status" value="2"/>
</dbReference>
<dbReference type="Pfam" id="PF09976">
    <property type="entry name" value="TPR_21"/>
    <property type="match status" value="1"/>
</dbReference>
<dbReference type="eggNOG" id="COG1729">
    <property type="taxonomic scope" value="Bacteria"/>
</dbReference>
<dbReference type="InterPro" id="IPR011990">
    <property type="entry name" value="TPR-like_helical_dom_sf"/>
</dbReference>
<dbReference type="HOGENOM" id="CLU_096069_1_1_10"/>
<dbReference type="Gene3D" id="1.25.40.10">
    <property type="entry name" value="Tetratricopeptide repeat domain"/>
    <property type="match status" value="1"/>
</dbReference>
<evidence type="ECO:0000259" key="2">
    <source>
        <dbReference type="Pfam" id="PF09976"/>
    </source>
</evidence>
<keyword evidence="1" id="KW-1133">Transmembrane helix</keyword>
<dbReference type="SUPFAM" id="SSF48452">
    <property type="entry name" value="TPR-like"/>
    <property type="match status" value="1"/>
</dbReference>
<feature type="domain" description="Ancillary SecYEG translocon subunit/Cell division coordinator CpoB TPR" evidence="2">
    <location>
        <begin position="29"/>
        <end position="166"/>
    </location>
</feature>
<keyword evidence="1" id="KW-0812">Transmembrane</keyword>
<dbReference type="InterPro" id="IPR018704">
    <property type="entry name" value="SecYEG/CpoB_TPR"/>
</dbReference>
<evidence type="ECO:0000313" key="4">
    <source>
        <dbReference type="Proteomes" id="UP000002221"/>
    </source>
</evidence>
<keyword evidence="1" id="KW-0472">Membrane</keyword>
<dbReference type="EMBL" id="CP001807">
    <property type="protein sequence ID" value="ACY48682.1"/>
    <property type="molecule type" value="Genomic_DNA"/>
</dbReference>
<dbReference type="STRING" id="518766.Rmar_1798"/>
<dbReference type="RefSeq" id="WP_012844293.1">
    <property type="nucleotide sequence ID" value="NC_013501.1"/>
</dbReference>
<protein>
    <submittedName>
        <fullName evidence="3">Tetratricopeptide domain protein</fullName>
    </submittedName>
</protein>
<dbReference type="InterPro" id="IPR019734">
    <property type="entry name" value="TPR_rpt"/>
</dbReference>
<dbReference type="Pfam" id="PF13174">
    <property type="entry name" value="TPR_6"/>
    <property type="match status" value="1"/>
</dbReference>
<evidence type="ECO:0000256" key="1">
    <source>
        <dbReference type="SAM" id="Phobius"/>
    </source>
</evidence>
<accession>D0MJM4</accession>
<dbReference type="AlphaFoldDB" id="D0MJM4"/>
<dbReference type="Proteomes" id="UP000002221">
    <property type="component" value="Chromosome"/>
</dbReference>
<dbReference type="OrthoDB" id="9808622at2"/>
<dbReference type="KEGG" id="rmr:Rmar_1798"/>
<keyword evidence="4" id="KW-1185">Reference proteome</keyword>
<reference evidence="3 4" key="1">
    <citation type="journal article" date="2009" name="Stand. Genomic Sci.">
        <title>Complete genome sequence of Rhodothermus marinus type strain (R-10).</title>
        <authorList>
            <person name="Nolan M."/>
            <person name="Tindall B.J."/>
            <person name="Pomrenke H."/>
            <person name="Lapidus A."/>
            <person name="Copeland A."/>
            <person name="Glavina Del Rio T."/>
            <person name="Lucas S."/>
            <person name="Chen F."/>
            <person name="Tice H."/>
            <person name="Cheng J.F."/>
            <person name="Saunders E."/>
            <person name="Han C."/>
            <person name="Bruce D."/>
            <person name="Goodwin L."/>
            <person name="Chain P."/>
            <person name="Pitluck S."/>
            <person name="Ovchinikova G."/>
            <person name="Pati A."/>
            <person name="Ivanova N."/>
            <person name="Mavromatis K."/>
            <person name="Chen A."/>
            <person name="Palaniappan K."/>
            <person name="Land M."/>
            <person name="Hauser L."/>
            <person name="Chang Y.J."/>
            <person name="Jeffries C.D."/>
            <person name="Brettin T."/>
            <person name="Goker M."/>
            <person name="Bristow J."/>
            <person name="Eisen J.A."/>
            <person name="Markowitz V."/>
            <person name="Hugenholtz P."/>
            <person name="Kyrpides N.C."/>
            <person name="Klenk H.P."/>
            <person name="Detter J.C."/>
        </authorList>
    </citation>
    <scope>NUCLEOTIDE SEQUENCE [LARGE SCALE GENOMIC DNA]</scope>
    <source>
        <strain evidence="4">ATCC 43812 / DSM 4252 / R-10</strain>
    </source>
</reference>
<name>D0MJM4_RHOM4</name>
<feature type="transmembrane region" description="Helical" evidence="1">
    <location>
        <begin position="38"/>
        <end position="58"/>
    </location>
</feature>
<gene>
    <name evidence="3" type="ordered locus">Rmar_1798</name>
</gene>
<sequence>MAVASRTATSKRKALREDTVVTLYARWLDFYHRYRKQLYAGLAAIAVAIFGIIGYSYYQRQQEQRAQQLLGEVLPLYEQGKYREALDGADGQSGLLALARDYGSTDAGNLARFYAADALYRLGEYDRALELWQAFDSDDPMLAAAALAGQAAVYENKGEHERAAELYRRAADRYDNPVVTPQYLLRAGRNYEAAGNLEAARRMYEAIRERYPESAQATEAEIALARIAARASQPS</sequence>
<evidence type="ECO:0000313" key="3">
    <source>
        <dbReference type="EMBL" id="ACY48682.1"/>
    </source>
</evidence>